<dbReference type="NCBIfam" id="TIGR01727">
    <property type="entry name" value="oligo_HPY"/>
    <property type="match status" value="1"/>
</dbReference>
<keyword evidence="3" id="KW-0547">Nucleotide-binding</keyword>
<dbReference type="InterPro" id="IPR027417">
    <property type="entry name" value="P-loop_NTPase"/>
</dbReference>
<dbReference type="GO" id="GO:0055085">
    <property type="term" value="P:transmembrane transport"/>
    <property type="evidence" value="ECO:0007669"/>
    <property type="project" value="UniProtKB-ARBA"/>
</dbReference>
<dbReference type="InterPro" id="IPR050319">
    <property type="entry name" value="ABC_transp_ATP-bind"/>
</dbReference>
<dbReference type="EMBL" id="MFSR01000023">
    <property type="protein sequence ID" value="OGI40507.1"/>
    <property type="molecule type" value="Genomic_DNA"/>
</dbReference>
<dbReference type="PANTHER" id="PTHR43776:SF7">
    <property type="entry name" value="D,D-DIPEPTIDE TRANSPORT ATP-BINDING PROTEIN DDPF-RELATED"/>
    <property type="match status" value="1"/>
</dbReference>
<dbReference type="FunFam" id="3.40.50.300:FF:000016">
    <property type="entry name" value="Oligopeptide ABC transporter ATP-binding component"/>
    <property type="match status" value="1"/>
</dbReference>
<dbReference type="GO" id="GO:0016887">
    <property type="term" value="F:ATP hydrolysis activity"/>
    <property type="evidence" value="ECO:0007669"/>
    <property type="project" value="InterPro"/>
</dbReference>
<comment type="similarity">
    <text evidence="1">Belongs to the ABC transporter superfamily.</text>
</comment>
<dbReference type="Pfam" id="PF08352">
    <property type="entry name" value="oligo_HPY"/>
    <property type="match status" value="1"/>
</dbReference>
<dbReference type="InterPro" id="IPR003593">
    <property type="entry name" value="AAA+_ATPase"/>
</dbReference>
<feature type="region of interest" description="Disordered" evidence="5">
    <location>
        <begin position="310"/>
        <end position="340"/>
    </location>
</feature>
<evidence type="ECO:0000256" key="2">
    <source>
        <dbReference type="ARBA" id="ARBA00022448"/>
    </source>
</evidence>
<dbReference type="PROSITE" id="PS00211">
    <property type="entry name" value="ABC_TRANSPORTER_1"/>
    <property type="match status" value="1"/>
</dbReference>
<dbReference type="Proteomes" id="UP000179334">
    <property type="component" value="Unassembled WGS sequence"/>
</dbReference>
<dbReference type="SMART" id="SM00382">
    <property type="entry name" value="AAA"/>
    <property type="match status" value="1"/>
</dbReference>
<keyword evidence="4" id="KW-0067">ATP-binding</keyword>
<organism evidence="7 8">
    <name type="scientific">Candidatus Muproteobacteria bacterium RBG_16_64_10</name>
    <dbReference type="NCBI Taxonomy" id="1817757"/>
    <lineage>
        <taxon>Bacteria</taxon>
        <taxon>Pseudomonadati</taxon>
        <taxon>Pseudomonadota</taxon>
        <taxon>Candidatus Muproteobacteria</taxon>
    </lineage>
</organism>
<dbReference type="InterPro" id="IPR003439">
    <property type="entry name" value="ABC_transporter-like_ATP-bd"/>
</dbReference>
<gene>
    <name evidence="7" type="ORF">A2V91_01525</name>
</gene>
<evidence type="ECO:0000256" key="3">
    <source>
        <dbReference type="ARBA" id="ARBA00022741"/>
    </source>
</evidence>
<dbReference type="Pfam" id="PF00005">
    <property type="entry name" value="ABC_tran"/>
    <property type="match status" value="1"/>
</dbReference>
<comment type="caution">
    <text evidence="7">The sequence shown here is derived from an EMBL/GenBank/DDBJ whole genome shotgun (WGS) entry which is preliminary data.</text>
</comment>
<dbReference type="PANTHER" id="PTHR43776">
    <property type="entry name" value="TRANSPORT ATP-BINDING PROTEIN"/>
    <property type="match status" value="1"/>
</dbReference>
<dbReference type="SUPFAM" id="SSF52540">
    <property type="entry name" value="P-loop containing nucleoside triphosphate hydrolases"/>
    <property type="match status" value="1"/>
</dbReference>
<dbReference type="PROSITE" id="PS50893">
    <property type="entry name" value="ABC_TRANSPORTER_2"/>
    <property type="match status" value="1"/>
</dbReference>
<feature type="domain" description="ABC transporter" evidence="6">
    <location>
        <begin position="5"/>
        <end position="245"/>
    </location>
</feature>
<name>A0A1F6T5W1_9PROT</name>
<dbReference type="AlphaFoldDB" id="A0A1F6T5W1"/>
<evidence type="ECO:0000259" key="6">
    <source>
        <dbReference type="PROSITE" id="PS50893"/>
    </source>
</evidence>
<evidence type="ECO:0000313" key="8">
    <source>
        <dbReference type="Proteomes" id="UP000179334"/>
    </source>
</evidence>
<dbReference type="CDD" id="cd03257">
    <property type="entry name" value="ABC_NikE_OppD_transporters"/>
    <property type="match status" value="1"/>
</dbReference>
<dbReference type="InterPro" id="IPR017871">
    <property type="entry name" value="ABC_transporter-like_CS"/>
</dbReference>
<proteinExistence type="inferred from homology"/>
<protein>
    <recommendedName>
        <fullName evidence="6">ABC transporter domain-containing protein</fullName>
    </recommendedName>
</protein>
<accession>A0A1F6T5W1</accession>
<feature type="compositionally biased region" description="Basic residues" evidence="5">
    <location>
        <begin position="325"/>
        <end position="340"/>
    </location>
</feature>
<keyword evidence="2" id="KW-0813">Transport</keyword>
<reference evidence="7 8" key="1">
    <citation type="journal article" date="2016" name="Nat. Commun.">
        <title>Thousands of microbial genomes shed light on interconnected biogeochemical processes in an aquifer system.</title>
        <authorList>
            <person name="Anantharaman K."/>
            <person name="Brown C.T."/>
            <person name="Hug L.A."/>
            <person name="Sharon I."/>
            <person name="Castelle C.J."/>
            <person name="Probst A.J."/>
            <person name="Thomas B.C."/>
            <person name="Singh A."/>
            <person name="Wilkins M.J."/>
            <person name="Karaoz U."/>
            <person name="Brodie E.L."/>
            <person name="Williams K.H."/>
            <person name="Hubbard S.S."/>
            <person name="Banfield J.F."/>
        </authorList>
    </citation>
    <scope>NUCLEOTIDE SEQUENCE [LARGE SCALE GENOMIC DNA]</scope>
</reference>
<evidence type="ECO:0000313" key="7">
    <source>
        <dbReference type="EMBL" id="OGI40507.1"/>
    </source>
</evidence>
<sequence>MHFPIHKGVFRRVVGQVKAVDGVSFAIRQGQTLALVGESGCGKTTVGKGILQPLRPAAGRVRFDGRELTALSTPALRPLRRQFQVIFQDPYGSLDPRMLVGEILEEGMRAQGLGGNRAQRLARVAELLEHVGLPREAVRRYPHEFSGGQRARISIARALAVEPRLIVCDEPTSALDVSVQAQILNLLKRLQDELGLSYLFITHNLSVVEYLAHEIAVMYLGRIVERGRVEEVLDRPRHPYTQALLSAVPTLEGDSERRIIRLPGDIPSPSNPPAGCHFHPRCPQALPACRVRYPETTSVSKTHEVRCHLWTTTKQKQGKSGHAAKPARKRSSPRTRKRRS</sequence>
<dbReference type="Gene3D" id="3.40.50.300">
    <property type="entry name" value="P-loop containing nucleotide triphosphate hydrolases"/>
    <property type="match status" value="1"/>
</dbReference>
<dbReference type="GO" id="GO:0005524">
    <property type="term" value="F:ATP binding"/>
    <property type="evidence" value="ECO:0007669"/>
    <property type="project" value="UniProtKB-KW"/>
</dbReference>
<evidence type="ECO:0000256" key="4">
    <source>
        <dbReference type="ARBA" id="ARBA00022840"/>
    </source>
</evidence>
<dbReference type="GO" id="GO:0015833">
    <property type="term" value="P:peptide transport"/>
    <property type="evidence" value="ECO:0007669"/>
    <property type="project" value="InterPro"/>
</dbReference>
<dbReference type="InterPro" id="IPR013563">
    <property type="entry name" value="Oligopep_ABC_C"/>
</dbReference>
<evidence type="ECO:0000256" key="1">
    <source>
        <dbReference type="ARBA" id="ARBA00005417"/>
    </source>
</evidence>
<evidence type="ECO:0000256" key="5">
    <source>
        <dbReference type="SAM" id="MobiDB-lite"/>
    </source>
</evidence>